<sequence>MKSPAPWIPCDKSIYKLGNALECFSEHAKTSYRQKCSEFAENFFRVSQGQQQPILNQLSNERARQDAVNLVILGSIVDTIILCGRQELALRGKHGAGTVKTQVTEMNDGNFRSLILTGQGIAETIISALKWFKEGLKSRPANASEAFAICDKNFFLNVKKLLQIMTTLPVSTATPERTLSTSRRLKTYLSNSMGETRLTGLALIPVHRSIQVKTEVFSRFLKIPGRISVSL</sequence>
<comment type="caution">
    <text evidence="2">The sequence shown here is derived from an EMBL/GenBank/DDBJ whole genome shotgun (WGS) entry which is preliminary data.</text>
</comment>
<name>A0ABQ9IL30_9NEOP</name>
<dbReference type="InterPro" id="IPR008906">
    <property type="entry name" value="HATC_C_dom"/>
</dbReference>
<dbReference type="EMBL" id="JARBHB010000001">
    <property type="protein sequence ID" value="KAJ8897406.1"/>
    <property type="molecule type" value="Genomic_DNA"/>
</dbReference>
<proteinExistence type="predicted"/>
<dbReference type="PANTHER" id="PTHR46289:SF14">
    <property type="entry name" value="DUF4371 DOMAIN-CONTAINING PROTEIN"/>
    <property type="match status" value="1"/>
</dbReference>
<dbReference type="Pfam" id="PF05699">
    <property type="entry name" value="Dimer_Tnp_hAT"/>
    <property type="match status" value="1"/>
</dbReference>
<dbReference type="InterPro" id="IPR052958">
    <property type="entry name" value="IFN-induced_PKR_regulator"/>
</dbReference>
<evidence type="ECO:0000313" key="3">
    <source>
        <dbReference type="Proteomes" id="UP001159363"/>
    </source>
</evidence>
<keyword evidence="3" id="KW-1185">Reference proteome</keyword>
<reference evidence="2 3" key="1">
    <citation type="submission" date="2023-02" db="EMBL/GenBank/DDBJ databases">
        <title>LHISI_Scaffold_Assembly.</title>
        <authorList>
            <person name="Stuart O.P."/>
            <person name="Cleave R."/>
            <person name="Magrath M.J.L."/>
            <person name="Mikheyev A.S."/>
        </authorList>
    </citation>
    <scope>NUCLEOTIDE SEQUENCE [LARGE SCALE GENOMIC DNA]</scope>
    <source>
        <strain evidence="2">Daus_M_001</strain>
        <tissue evidence="2">Leg muscle</tissue>
    </source>
</reference>
<evidence type="ECO:0000313" key="2">
    <source>
        <dbReference type="EMBL" id="KAJ8897406.1"/>
    </source>
</evidence>
<organism evidence="2 3">
    <name type="scientific">Dryococelus australis</name>
    <dbReference type="NCBI Taxonomy" id="614101"/>
    <lineage>
        <taxon>Eukaryota</taxon>
        <taxon>Metazoa</taxon>
        <taxon>Ecdysozoa</taxon>
        <taxon>Arthropoda</taxon>
        <taxon>Hexapoda</taxon>
        <taxon>Insecta</taxon>
        <taxon>Pterygota</taxon>
        <taxon>Neoptera</taxon>
        <taxon>Polyneoptera</taxon>
        <taxon>Phasmatodea</taxon>
        <taxon>Verophasmatodea</taxon>
        <taxon>Anareolatae</taxon>
        <taxon>Phasmatidae</taxon>
        <taxon>Eurycanthinae</taxon>
        <taxon>Dryococelus</taxon>
    </lineage>
</organism>
<gene>
    <name evidence="2" type="ORF">PR048_002752</name>
</gene>
<dbReference type="PANTHER" id="PTHR46289">
    <property type="entry name" value="52 KDA REPRESSOR OF THE INHIBITOR OF THE PROTEIN KINASE-LIKE PROTEIN-RELATED"/>
    <property type="match status" value="1"/>
</dbReference>
<evidence type="ECO:0000259" key="1">
    <source>
        <dbReference type="Pfam" id="PF05699"/>
    </source>
</evidence>
<accession>A0ABQ9IL30</accession>
<dbReference type="Proteomes" id="UP001159363">
    <property type="component" value="Chromosome 1"/>
</dbReference>
<protein>
    <recommendedName>
        <fullName evidence="1">HAT C-terminal dimerisation domain-containing protein</fullName>
    </recommendedName>
</protein>
<feature type="domain" description="HAT C-terminal dimerisation" evidence="1">
    <location>
        <begin position="150"/>
        <end position="208"/>
    </location>
</feature>